<proteinExistence type="predicted"/>
<dbReference type="Proteomes" id="UP001497623">
    <property type="component" value="Unassembled WGS sequence"/>
</dbReference>
<gene>
    <name evidence="1" type="ORF">MNOR_LOCUS36812</name>
</gene>
<dbReference type="EMBL" id="CAXKWB010069493">
    <property type="protein sequence ID" value="CAL4193183.1"/>
    <property type="molecule type" value="Genomic_DNA"/>
</dbReference>
<feature type="non-terminal residue" evidence="1">
    <location>
        <position position="1"/>
    </location>
</feature>
<dbReference type="AlphaFoldDB" id="A0AAV2SFP7"/>
<accession>A0AAV2SFP7</accession>
<evidence type="ECO:0000313" key="1">
    <source>
        <dbReference type="EMBL" id="CAL4193183.1"/>
    </source>
</evidence>
<name>A0AAV2SFP7_MEGNR</name>
<feature type="non-terminal residue" evidence="1">
    <location>
        <position position="106"/>
    </location>
</feature>
<keyword evidence="2" id="KW-1185">Reference proteome</keyword>
<comment type="caution">
    <text evidence="1">The sequence shown here is derived from an EMBL/GenBank/DDBJ whole genome shotgun (WGS) entry which is preliminary data.</text>
</comment>
<reference evidence="1 2" key="1">
    <citation type="submission" date="2024-05" db="EMBL/GenBank/DDBJ databases">
        <authorList>
            <person name="Wallberg A."/>
        </authorList>
    </citation>
    <scope>NUCLEOTIDE SEQUENCE [LARGE SCALE GENOMIC DNA]</scope>
</reference>
<organism evidence="1 2">
    <name type="scientific">Meganyctiphanes norvegica</name>
    <name type="common">Northern krill</name>
    <name type="synonym">Thysanopoda norvegica</name>
    <dbReference type="NCBI Taxonomy" id="48144"/>
    <lineage>
        <taxon>Eukaryota</taxon>
        <taxon>Metazoa</taxon>
        <taxon>Ecdysozoa</taxon>
        <taxon>Arthropoda</taxon>
        <taxon>Crustacea</taxon>
        <taxon>Multicrustacea</taxon>
        <taxon>Malacostraca</taxon>
        <taxon>Eumalacostraca</taxon>
        <taxon>Eucarida</taxon>
        <taxon>Euphausiacea</taxon>
        <taxon>Euphausiidae</taxon>
        <taxon>Meganyctiphanes</taxon>
    </lineage>
</organism>
<protein>
    <submittedName>
        <fullName evidence="1">Uncharacterized protein</fullName>
    </submittedName>
</protein>
<sequence>ASSPNKSVICEFVTKDAVDENICIGLWKLEKNPSTVLRPKNKGKLPKKVGTPRHMQNVNQICIVEVIANLVFHSLTSVAWLSGREFERLFLIKITHKVVYVFLCFC</sequence>
<evidence type="ECO:0000313" key="2">
    <source>
        <dbReference type="Proteomes" id="UP001497623"/>
    </source>
</evidence>